<reference evidence="1" key="1">
    <citation type="submission" date="2019-03" db="EMBL/GenBank/DDBJ databases">
        <title>Lake Tanganyika Metagenome-Assembled Genomes (MAGs).</title>
        <authorList>
            <person name="Tran P."/>
        </authorList>
    </citation>
    <scope>NUCLEOTIDE SEQUENCE</scope>
    <source>
        <strain evidence="1">K_DeepCast_150m_m2_040</strain>
    </source>
</reference>
<dbReference type="AlphaFoldDB" id="A0A937XIC2"/>
<dbReference type="Pfam" id="PF08899">
    <property type="entry name" value="DUF1844"/>
    <property type="match status" value="1"/>
</dbReference>
<evidence type="ECO:0000313" key="2">
    <source>
        <dbReference type="Proteomes" id="UP000779900"/>
    </source>
</evidence>
<sequence length="107" mass="11564">MDENLTPNQPLERASLSSHIFQLATAALVYMGAAKLPGDEEVEVNLPLAKLTIDTLDMLKTKTDGNRTADETSLLDDVLYQLRMSYVKSETAEPSATATPPADKPAS</sequence>
<protein>
    <submittedName>
        <fullName evidence="1">DUF1844 domain-containing protein</fullName>
    </submittedName>
</protein>
<gene>
    <name evidence="1" type="ORF">FJY68_10035</name>
</gene>
<dbReference type="InterPro" id="IPR014995">
    <property type="entry name" value="DUF1844"/>
</dbReference>
<comment type="caution">
    <text evidence="1">The sequence shown here is derived from an EMBL/GenBank/DDBJ whole genome shotgun (WGS) entry which is preliminary data.</text>
</comment>
<organism evidence="1 2">
    <name type="scientific">candidate division WOR-3 bacterium</name>
    <dbReference type="NCBI Taxonomy" id="2052148"/>
    <lineage>
        <taxon>Bacteria</taxon>
        <taxon>Bacteria division WOR-3</taxon>
    </lineage>
</organism>
<accession>A0A937XIC2</accession>
<evidence type="ECO:0000313" key="1">
    <source>
        <dbReference type="EMBL" id="MBM3332166.1"/>
    </source>
</evidence>
<dbReference type="EMBL" id="VGIR01000065">
    <property type="protein sequence ID" value="MBM3332166.1"/>
    <property type="molecule type" value="Genomic_DNA"/>
</dbReference>
<proteinExistence type="predicted"/>
<dbReference type="Proteomes" id="UP000779900">
    <property type="component" value="Unassembled WGS sequence"/>
</dbReference>
<name>A0A937XIC2_UNCW3</name>